<dbReference type="GO" id="GO:0032259">
    <property type="term" value="P:methylation"/>
    <property type="evidence" value="ECO:0007669"/>
    <property type="project" value="UniProtKB-KW"/>
</dbReference>
<dbReference type="GO" id="GO:0008170">
    <property type="term" value="F:N-methyltransferase activity"/>
    <property type="evidence" value="ECO:0007669"/>
    <property type="project" value="InterPro"/>
</dbReference>
<keyword evidence="4" id="KW-0949">S-adenosyl-L-methionine</keyword>
<comment type="catalytic activity">
    <reaction evidence="7">
        <text>a 2'-deoxycytidine in DNA + S-adenosyl-L-methionine = an N(4)-methyl-2'-deoxycytidine in DNA + S-adenosyl-L-homocysteine + H(+)</text>
        <dbReference type="Rhea" id="RHEA:16857"/>
        <dbReference type="Rhea" id="RHEA-COMP:11369"/>
        <dbReference type="Rhea" id="RHEA-COMP:13674"/>
        <dbReference type="ChEBI" id="CHEBI:15378"/>
        <dbReference type="ChEBI" id="CHEBI:57856"/>
        <dbReference type="ChEBI" id="CHEBI:59789"/>
        <dbReference type="ChEBI" id="CHEBI:85452"/>
        <dbReference type="ChEBI" id="CHEBI:137933"/>
        <dbReference type="EC" id="2.1.1.113"/>
    </reaction>
</comment>
<reference evidence="10" key="1">
    <citation type="journal article" date="2020" name="mSystems">
        <title>Genome- and Community-Level Interaction Insights into Carbon Utilization and Element Cycling Functions of Hydrothermarchaeota in Hydrothermal Sediment.</title>
        <authorList>
            <person name="Zhou Z."/>
            <person name="Liu Y."/>
            <person name="Xu W."/>
            <person name="Pan J."/>
            <person name="Luo Z.H."/>
            <person name="Li M."/>
        </authorList>
    </citation>
    <scope>NUCLEOTIDE SEQUENCE [LARGE SCALE GENOMIC DNA]</scope>
    <source>
        <strain evidence="10">SpSt-548</strain>
    </source>
</reference>
<comment type="similarity">
    <text evidence="1">Belongs to the N(4)/N(6)-methyltransferase family. N(4) subfamily.</text>
</comment>
<proteinExistence type="inferred from homology"/>
<name>A0A7V4G7E3_9BACT</name>
<evidence type="ECO:0000259" key="9">
    <source>
        <dbReference type="Pfam" id="PF01555"/>
    </source>
</evidence>
<gene>
    <name evidence="10" type="ORF">ENT08_02475</name>
</gene>
<keyword evidence="3 10" id="KW-0808">Transferase</keyword>
<dbReference type="CDD" id="cd02440">
    <property type="entry name" value="AdoMet_MTases"/>
    <property type="match status" value="1"/>
</dbReference>
<dbReference type="GO" id="GO:0009307">
    <property type="term" value="P:DNA restriction-modification system"/>
    <property type="evidence" value="ECO:0007669"/>
    <property type="project" value="UniProtKB-KW"/>
</dbReference>
<dbReference type="InterPro" id="IPR017985">
    <property type="entry name" value="MeTrfase_CN4_CS"/>
</dbReference>
<dbReference type="InterPro" id="IPR001091">
    <property type="entry name" value="RM_Methyltransferase"/>
</dbReference>
<dbReference type="InterPro" id="IPR029063">
    <property type="entry name" value="SAM-dependent_MTases_sf"/>
</dbReference>
<keyword evidence="5" id="KW-0680">Restriction system</keyword>
<sequence length="423" mass="47866">MNPWAKIILGDSRAMTAVADAAVDLVVTSPPYWHLKDYSVPGQIGYGQSLHEYLRDLYRVWRECFRVLRPGGRLCINIGDQFARASVYGRYKVIPLQAEIIAQGERLGFDFLGNIIWQKKTTMNTTGGAPLMGSYPYPPNGLVEIDYEYIVILKKPGPGKKVPTEVKAASRLTKEEWKAYFTGHWHFGGARQVGHEARFPEELPRRLIRMFTFVGDTVLDPFLGSGTTVKAALELARNAYGYEINENFLEIMKEQAVLQGRLPLFQNIEIVKPARAVADPAHLDYLPRITDASSQPEAPARKTAPPRLHKVVKIIDERTLMLEDGRHISFLGVDIRNKEAILGYLQKFILGKSVMIRYPDNQCHPINNSAAYIYLKNKLFINSYLLKAGYATPDKNIEHKYKNKFMKIYEEYSGGIAGESVPK</sequence>
<dbReference type="PRINTS" id="PR00508">
    <property type="entry name" value="S21N4MTFRASE"/>
</dbReference>
<protein>
    <recommendedName>
        <fullName evidence="8">Methyltransferase</fullName>
        <ecNumber evidence="8">2.1.1.-</ecNumber>
    </recommendedName>
</protein>
<dbReference type="Gene3D" id="3.40.50.150">
    <property type="entry name" value="Vaccinia Virus protein VP39"/>
    <property type="match status" value="1"/>
</dbReference>
<dbReference type="SUPFAM" id="SSF50199">
    <property type="entry name" value="Staphylococcal nuclease"/>
    <property type="match status" value="1"/>
</dbReference>
<dbReference type="InterPro" id="IPR002941">
    <property type="entry name" value="DNA_methylase_N4/N6"/>
</dbReference>
<comment type="caution">
    <text evidence="10">The sequence shown here is derived from an EMBL/GenBank/DDBJ whole genome shotgun (WGS) entry which is preliminary data.</text>
</comment>
<dbReference type="GO" id="GO:0003677">
    <property type="term" value="F:DNA binding"/>
    <property type="evidence" value="ECO:0007669"/>
    <property type="project" value="UniProtKB-KW"/>
</dbReference>
<evidence type="ECO:0000313" key="10">
    <source>
        <dbReference type="EMBL" id="HGS04596.1"/>
    </source>
</evidence>
<evidence type="ECO:0000256" key="1">
    <source>
        <dbReference type="ARBA" id="ARBA00010203"/>
    </source>
</evidence>
<keyword evidence="6" id="KW-0238">DNA-binding</keyword>
<dbReference type="Pfam" id="PF01555">
    <property type="entry name" value="N6_N4_Mtase"/>
    <property type="match status" value="1"/>
</dbReference>
<evidence type="ECO:0000256" key="7">
    <source>
        <dbReference type="ARBA" id="ARBA00049120"/>
    </source>
</evidence>
<dbReference type="EC" id="2.1.1.-" evidence="8"/>
<evidence type="ECO:0000256" key="2">
    <source>
        <dbReference type="ARBA" id="ARBA00022603"/>
    </source>
</evidence>
<evidence type="ECO:0000256" key="4">
    <source>
        <dbReference type="ARBA" id="ARBA00022691"/>
    </source>
</evidence>
<organism evidence="10">
    <name type="scientific">Desulfobacca acetoxidans</name>
    <dbReference type="NCBI Taxonomy" id="60893"/>
    <lineage>
        <taxon>Bacteria</taxon>
        <taxon>Pseudomonadati</taxon>
        <taxon>Thermodesulfobacteriota</taxon>
        <taxon>Desulfobaccia</taxon>
        <taxon>Desulfobaccales</taxon>
        <taxon>Desulfobaccaceae</taxon>
        <taxon>Desulfobacca</taxon>
    </lineage>
</organism>
<dbReference type="InterPro" id="IPR035437">
    <property type="entry name" value="SNase_OB-fold_sf"/>
</dbReference>
<evidence type="ECO:0000256" key="3">
    <source>
        <dbReference type="ARBA" id="ARBA00022679"/>
    </source>
</evidence>
<accession>A0A7V4G7E3</accession>
<dbReference type="PROSITE" id="PS00093">
    <property type="entry name" value="N4_MTASE"/>
    <property type="match status" value="1"/>
</dbReference>
<evidence type="ECO:0000256" key="8">
    <source>
        <dbReference type="RuleBase" id="RU362026"/>
    </source>
</evidence>
<dbReference type="SUPFAM" id="SSF53335">
    <property type="entry name" value="S-adenosyl-L-methionine-dependent methyltransferases"/>
    <property type="match status" value="1"/>
</dbReference>
<feature type="domain" description="DNA methylase N-4/N-6" evidence="9">
    <location>
        <begin position="23"/>
        <end position="254"/>
    </location>
</feature>
<dbReference type="GO" id="GO:0015667">
    <property type="term" value="F:site-specific DNA-methyltransferase (cytosine-N4-specific) activity"/>
    <property type="evidence" value="ECO:0007669"/>
    <property type="project" value="UniProtKB-EC"/>
</dbReference>
<evidence type="ECO:0000256" key="6">
    <source>
        <dbReference type="ARBA" id="ARBA00023125"/>
    </source>
</evidence>
<evidence type="ECO:0000256" key="5">
    <source>
        <dbReference type="ARBA" id="ARBA00022747"/>
    </source>
</evidence>
<keyword evidence="2 10" id="KW-0489">Methyltransferase</keyword>
<dbReference type="AlphaFoldDB" id="A0A7V4G7E3"/>
<dbReference type="Gene3D" id="2.40.50.90">
    <property type="match status" value="1"/>
</dbReference>
<dbReference type="EMBL" id="DSXI01000138">
    <property type="protein sequence ID" value="HGS04596.1"/>
    <property type="molecule type" value="Genomic_DNA"/>
</dbReference>